<organismHost>
    <name type="scientific">Phacochoerus aethiopicus</name>
    <name type="common">Warthog</name>
    <dbReference type="NCBI Taxonomy" id="85517"/>
</organismHost>
<protein>
    <submittedName>
        <fullName evidence="1">PO61R</fullName>
    </submittedName>
</protein>
<gene>
    <name evidence="1" type="primary">O61R</name>
</gene>
<organismHost>
    <name type="scientific">Sus scrofa</name>
    <name type="common">Pig</name>
    <dbReference type="NCBI Taxonomy" id="9823"/>
</organismHost>
<organism evidence="1">
    <name type="scientific">African swine fever virus</name>
    <name type="common">ASFV</name>
    <dbReference type="NCBI Taxonomy" id="10497"/>
    <lineage>
        <taxon>Viruses</taxon>
        <taxon>Varidnaviria</taxon>
        <taxon>Bamfordvirae</taxon>
        <taxon>Nucleocytoviricota</taxon>
        <taxon>Pokkesviricetes</taxon>
        <taxon>Asfuvirales</taxon>
        <taxon>Asfarviridae</taxon>
        <taxon>Asfivirus</taxon>
        <taxon>Asfivirus haemorrhagiae</taxon>
    </lineage>
</organism>
<name>A0A6G7KTS0_ASF</name>
<sequence>MAIMLYYFWWMPRQQKKCTKAAECTCIIGSCSLQTSLNMHLNEYRCIHIKRINTI</sequence>
<evidence type="ECO:0000313" key="1">
    <source>
        <dbReference type="EMBL" id="QII88786.1"/>
    </source>
</evidence>
<proteinExistence type="predicted"/>
<dbReference type="EMBL" id="MN641876">
    <property type="protein sequence ID" value="QII88786.1"/>
    <property type="molecule type" value="Genomic_DNA"/>
</dbReference>
<organismHost>
    <name type="scientific">Ornithodoros moubata</name>
    <name type="common">Soft tick</name>
    <name type="synonym">Argasid tick</name>
    <dbReference type="NCBI Taxonomy" id="6938"/>
</organismHost>
<reference evidence="1" key="1">
    <citation type="submission" date="2019-11" db="EMBL/GenBank/DDBJ databases">
        <authorList>
            <person name="Ndlovu S.S."/>
            <person name="Carulei O."/>
        </authorList>
    </citation>
    <scope>NUCLEOTIDE SEQUENCE [LARGE SCALE GENOMIC DNA]</scope>
    <source>
        <strain evidence="1">RSA_W1_1999</strain>
    </source>
</reference>
<accession>A0A6G7KTS0</accession>
<organismHost>
    <name type="scientific">Potamochoerus larvatus</name>
    <name type="common">Bushpig</name>
    <dbReference type="NCBI Taxonomy" id="273792"/>
</organismHost>
<organismHost>
    <name type="scientific">Ornithodoros</name>
    <name type="common">relapsing fever ticks</name>
    <dbReference type="NCBI Taxonomy" id="6937"/>
</organismHost>
<organismHost>
    <name type="scientific">Phacochoerus africanus</name>
    <name type="common">Warthog</name>
    <dbReference type="NCBI Taxonomy" id="41426"/>
</organismHost>